<proteinExistence type="predicted"/>
<dbReference type="RefSeq" id="WP_245030312.1">
    <property type="nucleotide sequence ID" value="NZ_CP095075.1"/>
</dbReference>
<keyword evidence="2" id="KW-1185">Reference proteome</keyword>
<evidence type="ECO:0000313" key="2">
    <source>
        <dbReference type="Proteomes" id="UP000830326"/>
    </source>
</evidence>
<accession>A0ABY4HBT5</accession>
<dbReference type="EMBL" id="CP095075">
    <property type="protein sequence ID" value="UOR10880.1"/>
    <property type="molecule type" value="Genomic_DNA"/>
</dbReference>
<sequence>MGQPLFIPMEEGRELVIATDNSGGIGLKPDDMVHVSYKTVVESLFRVSLMDCLAVGATPFAVTISNFVGDEVWEELEQTVRNLGNSLGYSLDITGSTESNMEMSQSAISLSILGWVDSSEKRIGISPEICGVAIIGEPLVGKDVLAHPEKIAPLELFLTIAEQDWVYEILPVGSKGIQHSVKELEKRNGWTKRGLDIPFDEKASGGPSTSFMITYDQKYQQDLLRLTGKYTTFFNN</sequence>
<reference evidence="1" key="1">
    <citation type="submission" date="2022-04" db="EMBL/GenBank/DDBJ databases">
        <title>Halobacillus sp. isolated from saltern.</title>
        <authorList>
            <person name="Won M."/>
            <person name="Lee C.-M."/>
            <person name="Woen H.-Y."/>
            <person name="Kwon S.-W."/>
        </authorList>
    </citation>
    <scope>NUCLEOTIDE SEQUENCE</scope>
    <source>
        <strain evidence="1">SSHM10-5</strain>
    </source>
</reference>
<organism evidence="1 2">
    <name type="scientific">Halobacillus amylolyticus</name>
    <dbReference type="NCBI Taxonomy" id="2932259"/>
    <lineage>
        <taxon>Bacteria</taxon>
        <taxon>Bacillati</taxon>
        <taxon>Bacillota</taxon>
        <taxon>Bacilli</taxon>
        <taxon>Bacillales</taxon>
        <taxon>Bacillaceae</taxon>
        <taxon>Halobacillus</taxon>
    </lineage>
</organism>
<gene>
    <name evidence="1" type="ORF">MUO15_14865</name>
</gene>
<name>A0ABY4HBT5_9BACI</name>
<protein>
    <submittedName>
        <fullName evidence="1">ATPase</fullName>
    </submittedName>
</protein>
<dbReference type="Proteomes" id="UP000830326">
    <property type="component" value="Chromosome"/>
</dbReference>
<evidence type="ECO:0000313" key="1">
    <source>
        <dbReference type="EMBL" id="UOR10880.1"/>
    </source>
</evidence>